<dbReference type="GO" id="GO:0008237">
    <property type="term" value="F:metallopeptidase activity"/>
    <property type="evidence" value="ECO:0007669"/>
    <property type="project" value="UniProtKB-KW"/>
</dbReference>
<feature type="transmembrane region" description="Helical" evidence="1">
    <location>
        <begin position="69"/>
        <end position="87"/>
    </location>
</feature>
<proteinExistence type="predicted"/>
<keyword evidence="3" id="KW-0645">Protease</keyword>
<sequence>MIISPLYEEIFFRGMIYGFLRKRFNMFHSLWISAILFSLAHWPNWNILLLNFINGILFAYVYEKTKSAFASAFVHALVNLVIVAELLL</sequence>
<dbReference type="PANTHER" id="PTHR36435">
    <property type="entry name" value="SLR1288 PROTEIN"/>
    <property type="match status" value="1"/>
</dbReference>
<keyword evidence="4" id="KW-1185">Reference proteome</keyword>
<name>A0A7W1WMN7_9BACL</name>
<dbReference type="InterPro" id="IPR003675">
    <property type="entry name" value="Rce1/LyrA-like_dom"/>
</dbReference>
<dbReference type="RefSeq" id="WP_181749986.1">
    <property type="nucleotide sequence ID" value="NZ_JACEIQ010000001.1"/>
</dbReference>
<keyword evidence="3" id="KW-0482">Metalloprotease</keyword>
<dbReference type="GO" id="GO:0080120">
    <property type="term" value="P:CAAX-box protein maturation"/>
    <property type="evidence" value="ECO:0007669"/>
    <property type="project" value="UniProtKB-ARBA"/>
</dbReference>
<dbReference type="GO" id="GO:0006508">
    <property type="term" value="P:proteolysis"/>
    <property type="evidence" value="ECO:0007669"/>
    <property type="project" value="UniProtKB-KW"/>
</dbReference>
<dbReference type="Proteomes" id="UP000535491">
    <property type="component" value="Unassembled WGS sequence"/>
</dbReference>
<organism evidence="3 4">
    <name type="scientific">Paenactinomyces guangxiensis</name>
    <dbReference type="NCBI Taxonomy" id="1490290"/>
    <lineage>
        <taxon>Bacteria</taxon>
        <taxon>Bacillati</taxon>
        <taxon>Bacillota</taxon>
        <taxon>Bacilli</taxon>
        <taxon>Bacillales</taxon>
        <taxon>Thermoactinomycetaceae</taxon>
        <taxon>Paenactinomyces</taxon>
    </lineage>
</organism>
<evidence type="ECO:0000259" key="2">
    <source>
        <dbReference type="Pfam" id="PF02517"/>
    </source>
</evidence>
<dbReference type="Pfam" id="PF02517">
    <property type="entry name" value="Rce1-like"/>
    <property type="match status" value="1"/>
</dbReference>
<evidence type="ECO:0000313" key="3">
    <source>
        <dbReference type="EMBL" id="MBA4492747.1"/>
    </source>
</evidence>
<feature type="domain" description="CAAX prenyl protease 2/Lysostaphin resistance protein A-like" evidence="2">
    <location>
        <begin position="2"/>
        <end position="81"/>
    </location>
</feature>
<keyword evidence="3" id="KW-0378">Hydrolase</keyword>
<keyword evidence="1" id="KW-0812">Transmembrane</keyword>
<evidence type="ECO:0000256" key="1">
    <source>
        <dbReference type="SAM" id="Phobius"/>
    </source>
</evidence>
<dbReference type="PANTHER" id="PTHR36435:SF1">
    <property type="entry name" value="CAAX AMINO TERMINAL PROTEASE FAMILY PROTEIN"/>
    <property type="match status" value="1"/>
</dbReference>
<dbReference type="EMBL" id="JACEIQ010000001">
    <property type="protein sequence ID" value="MBA4492747.1"/>
    <property type="molecule type" value="Genomic_DNA"/>
</dbReference>
<dbReference type="InterPro" id="IPR052710">
    <property type="entry name" value="CAAX_protease"/>
</dbReference>
<keyword evidence="1" id="KW-0472">Membrane</keyword>
<reference evidence="3 4" key="1">
    <citation type="submission" date="2020-07" db="EMBL/GenBank/DDBJ databases">
        <authorList>
            <person name="Feng H."/>
        </authorList>
    </citation>
    <scope>NUCLEOTIDE SEQUENCE [LARGE SCALE GENOMIC DNA]</scope>
    <source>
        <strain evidence="4">s-10</strain>
    </source>
</reference>
<keyword evidence="1" id="KW-1133">Transmembrane helix</keyword>
<protein>
    <submittedName>
        <fullName evidence="3">CPBP family intramembrane metalloprotease</fullName>
    </submittedName>
</protein>
<dbReference type="AlphaFoldDB" id="A0A7W1WMN7"/>
<comment type="caution">
    <text evidence="3">The sequence shown here is derived from an EMBL/GenBank/DDBJ whole genome shotgun (WGS) entry which is preliminary data.</text>
</comment>
<accession>A0A7W1WMN7</accession>
<evidence type="ECO:0000313" key="4">
    <source>
        <dbReference type="Proteomes" id="UP000535491"/>
    </source>
</evidence>
<gene>
    <name evidence="3" type="ORF">H1191_00270</name>
</gene>
<dbReference type="GO" id="GO:0004175">
    <property type="term" value="F:endopeptidase activity"/>
    <property type="evidence" value="ECO:0007669"/>
    <property type="project" value="UniProtKB-ARBA"/>
</dbReference>